<keyword evidence="5" id="KW-1185">Reference proteome</keyword>
<name>A0ABN3D0M2_9ACTN</name>
<dbReference type="SUPFAM" id="SSF48452">
    <property type="entry name" value="TPR-like"/>
    <property type="match status" value="1"/>
</dbReference>
<dbReference type="PROSITE" id="PS50043">
    <property type="entry name" value="HTH_LUXR_2"/>
    <property type="match status" value="1"/>
</dbReference>
<dbReference type="InterPro" id="IPR016032">
    <property type="entry name" value="Sig_transdc_resp-reg_C-effctor"/>
</dbReference>
<accession>A0ABN3D0M2</accession>
<keyword evidence="2" id="KW-0067">ATP-binding</keyword>
<dbReference type="Pfam" id="PF13191">
    <property type="entry name" value="AAA_16"/>
    <property type="match status" value="1"/>
</dbReference>
<evidence type="ECO:0000259" key="3">
    <source>
        <dbReference type="PROSITE" id="PS50043"/>
    </source>
</evidence>
<dbReference type="InterPro" id="IPR000792">
    <property type="entry name" value="Tscrpt_reg_LuxR_C"/>
</dbReference>
<dbReference type="Proteomes" id="UP001499843">
    <property type="component" value="Unassembled WGS sequence"/>
</dbReference>
<dbReference type="PANTHER" id="PTHR16305">
    <property type="entry name" value="TESTICULAR SOLUBLE ADENYLYL CYCLASE"/>
    <property type="match status" value="1"/>
</dbReference>
<dbReference type="Gene3D" id="1.10.10.10">
    <property type="entry name" value="Winged helix-like DNA-binding domain superfamily/Winged helix DNA-binding domain"/>
    <property type="match status" value="1"/>
</dbReference>
<dbReference type="SUPFAM" id="SSF52540">
    <property type="entry name" value="P-loop containing nucleoside triphosphate hydrolases"/>
    <property type="match status" value="1"/>
</dbReference>
<gene>
    <name evidence="4" type="ORF">GCM10009850_107920</name>
</gene>
<dbReference type="InterPro" id="IPR041664">
    <property type="entry name" value="AAA_16"/>
</dbReference>
<dbReference type="Gene3D" id="3.40.50.300">
    <property type="entry name" value="P-loop containing nucleotide triphosphate hydrolases"/>
    <property type="match status" value="1"/>
</dbReference>
<comment type="caution">
    <text evidence="4">The sequence shown here is derived from an EMBL/GenBank/DDBJ whole genome shotgun (WGS) entry which is preliminary data.</text>
</comment>
<keyword evidence="1" id="KW-0547">Nucleotide-binding</keyword>
<protein>
    <submittedName>
        <fullName evidence="4">LuxR family transcriptional regulator</fullName>
    </submittedName>
</protein>
<dbReference type="InterPro" id="IPR011990">
    <property type="entry name" value="TPR-like_helical_dom_sf"/>
</dbReference>
<evidence type="ECO:0000256" key="2">
    <source>
        <dbReference type="ARBA" id="ARBA00022840"/>
    </source>
</evidence>
<sequence>MSVTGAREEAVPLVRVPRVVGRDAELERLRRALADPFALVLVEGEAGIGKTRLVQEVINGRERLLVAVCPPFQDAATLGPVVDAVRQTGVTPAGLGLSGLAGALRPLFPDWAGELPAPVEPLPDATATQHRLLRALAELLDRLGVGLLVVEDAHWADEATLELLLLLTARRPPGLGVLVTYRPEDVPAGSLLRRLSSRVRGGDGHLRLSLGPLGVADTAALVSSMLDAEHVSDAFARFLHTQTDGLPLAVEESVRLLRDRADLVRVDGEWVRRSLDEIAVPPTIRDAVLERVGRLAEPARTILHAAAVLAEPADEPVLRTVADLPERQARAGIVEAIAGGLLKEDERGRLAFGHVLAARATYDAVPGPIRRLLHGRAGRALEAAARPSASRLARHFRQTGDTGRWIGYAEQAADLALDVGDDAAATAHLLDLLEADLPADALTRIAEKMPTLASTGYLDRSGLVEVLRSVLDRTTLSTRRRAELRTQLGAALIRRGEHEAAVAELERAVPDLEHDPLRQAHAMTGLGMPYSTDWPAGEHRRWLDRAAGVVARASLPRPEVLGLQVNWATALLALGDPEGWAVAARLPVAADTPAEAAPIARAALNVGNSAMRWGRYDEAREHLTHGVELAEHRGYVRLHDMIAVTCAHLDWFTGRWDGLAERVLRLAELDGEPEIRLDALMVAGLLDAARGDRESARARLRWVLEDSGRRGLAQVPPEPAAALARLCLAEQDADGALRLTDAPLRLVAAKGTWLWATELMPMRVAALLAAGRHAEARDVVARYEHGLRDCPAAGAHAALADCRARLAEAHDGPAAAAGVYASAAARWDALPRPYAALLTRERQASCLVAAGRRDAGLELLAEVRAGLSRLGAPGDAERVAEVLHDHGVRRGWRGGRRGYGSELSPREREVVRLVITGMGNKAIAEALSRSPKTVAAQLNSAMRKLGVSSRTALAVAAVQAGLGDL</sequence>
<feature type="domain" description="HTH luxR-type" evidence="3">
    <location>
        <begin position="896"/>
        <end position="961"/>
    </location>
</feature>
<dbReference type="PRINTS" id="PR00038">
    <property type="entry name" value="HTHLUXR"/>
</dbReference>
<dbReference type="EMBL" id="BAAAQX010000049">
    <property type="protein sequence ID" value="GAA2215325.1"/>
    <property type="molecule type" value="Genomic_DNA"/>
</dbReference>
<dbReference type="InterPro" id="IPR027417">
    <property type="entry name" value="P-loop_NTPase"/>
</dbReference>
<reference evidence="4 5" key="1">
    <citation type="journal article" date="2019" name="Int. J. Syst. Evol. Microbiol.">
        <title>The Global Catalogue of Microorganisms (GCM) 10K type strain sequencing project: providing services to taxonomists for standard genome sequencing and annotation.</title>
        <authorList>
            <consortium name="The Broad Institute Genomics Platform"/>
            <consortium name="The Broad Institute Genome Sequencing Center for Infectious Disease"/>
            <person name="Wu L."/>
            <person name="Ma J."/>
        </authorList>
    </citation>
    <scope>NUCLEOTIDE SEQUENCE [LARGE SCALE GENOMIC DNA]</scope>
    <source>
        <strain evidence="4 5">JCM 16114</strain>
    </source>
</reference>
<evidence type="ECO:0000256" key="1">
    <source>
        <dbReference type="ARBA" id="ARBA00022741"/>
    </source>
</evidence>
<evidence type="ECO:0000313" key="4">
    <source>
        <dbReference type="EMBL" id="GAA2215325.1"/>
    </source>
</evidence>
<proteinExistence type="predicted"/>
<dbReference type="SUPFAM" id="SSF46894">
    <property type="entry name" value="C-terminal effector domain of the bipartite response regulators"/>
    <property type="match status" value="1"/>
</dbReference>
<organism evidence="4 5">
    <name type="scientific">Nonomuraea monospora</name>
    <dbReference type="NCBI Taxonomy" id="568818"/>
    <lineage>
        <taxon>Bacteria</taxon>
        <taxon>Bacillati</taxon>
        <taxon>Actinomycetota</taxon>
        <taxon>Actinomycetes</taxon>
        <taxon>Streptosporangiales</taxon>
        <taxon>Streptosporangiaceae</taxon>
        <taxon>Nonomuraea</taxon>
    </lineage>
</organism>
<dbReference type="CDD" id="cd06170">
    <property type="entry name" value="LuxR_C_like"/>
    <property type="match status" value="1"/>
</dbReference>
<dbReference type="InterPro" id="IPR036388">
    <property type="entry name" value="WH-like_DNA-bd_sf"/>
</dbReference>
<dbReference type="PROSITE" id="PS00622">
    <property type="entry name" value="HTH_LUXR_1"/>
    <property type="match status" value="1"/>
</dbReference>
<dbReference type="SMART" id="SM00421">
    <property type="entry name" value="HTH_LUXR"/>
    <property type="match status" value="1"/>
</dbReference>
<dbReference type="Gene3D" id="1.25.40.10">
    <property type="entry name" value="Tetratricopeptide repeat domain"/>
    <property type="match status" value="1"/>
</dbReference>
<dbReference type="PANTHER" id="PTHR16305:SF35">
    <property type="entry name" value="TRANSCRIPTIONAL ACTIVATOR DOMAIN"/>
    <property type="match status" value="1"/>
</dbReference>
<evidence type="ECO:0000313" key="5">
    <source>
        <dbReference type="Proteomes" id="UP001499843"/>
    </source>
</evidence>
<dbReference type="Pfam" id="PF00196">
    <property type="entry name" value="GerE"/>
    <property type="match status" value="1"/>
</dbReference>